<comment type="similarity">
    <text evidence="1">Belongs to the class IV-like SAM-binding methyltransferase superfamily. RNA methyltransferase TrmH family.</text>
</comment>
<organism evidence="5">
    <name type="scientific">freshwater metagenome</name>
    <dbReference type="NCBI Taxonomy" id="449393"/>
    <lineage>
        <taxon>unclassified sequences</taxon>
        <taxon>metagenomes</taxon>
        <taxon>ecological metagenomes</taxon>
    </lineage>
</organism>
<dbReference type="GO" id="GO:0008173">
    <property type="term" value="F:RNA methyltransferase activity"/>
    <property type="evidence" value="ECO:0007669"/>
    <property type="project" value="InterPro"/>
</dbReference>
<keyword evidence="2" id="KW-0489">Methyltransferase</keyword>
<dbReference type="PANTHER" id="PTHR43191">
    <property type="entry name" value="RRNA METHYLTRANSFERASE 3"/>
    <property type="match status" value="1"/>
</dbReference>
<dbReference type="Pfam" id="PF22435">
    <property type="entry name" value="MRM3-like_sub_bind"/>
    <property type="match status" value="1"/>
</dbReference>
<evidence type="ECO:0000313" key="5">
    <source>
        <dbReference type="EMBL" id="CAB4559547.1"/>
    </source>
</evidence>
<dbReference type="GO" id="GO:0006396">
    <property type="term" value="P:RNA processing"/>
    <property type="evidence" value="ECO:0007669"/>
    <property type="project" value="InterPro"/>
</dbReference>
<feature type="domain" description="RNA 2-O ribose methyltransferase substrate binding" evidence="4">
    <location>
        <begin position="32"/>
        <end position="96"/>
    </location>
</feature>
<dbReference type="GO" id="GO:0032259">
    <property type="term" value="P:methylation"/>
    <property type="evidence" value="ECO:0007669"/>
    <property type="project" value="UniProtKB-KW"/>
</dbReference>
<name>A0A6J6D6V2_9ZZZZ</name>
<dbReference type="GO" id="GO:0005737">
    <property type="term" value="C:cytoplasm"/>
    <property type="evidence" value="ECO:0007669"/>
    <property type="project" value="UniProtKB-ARBA"/>
</dbReference>
<evidence type="ECO:0000256" key="1">
    <source>
        <dbReference type="ARBA" id="ARBA00007228"/>
    </source>
</evidence>
<dbReference type="InterPro" id="IPR029064">
    <property type="entry name" value="Ribosomal_eL30-like_sf"/>
</dbReference>
<dbReference type="GO" id="GO:0003723">
    <property type="term" value="F:RNA binding"/>
    <property type="evidence" value="ECO:0007669"/>
    <property type="project" value="InterPro"/>
</dbReference>
<evidence type="ECO:0000259" key="4">
    <source>
        <dbReference type="SMART" id="SM00967"/>
    </source>
</evidence>
<dbReference type="Pfam" id="PF00588">
    <property type="entry name" value="SpoU_methylase"/>
    <property type="match status" value="1"/>
</dbReference>
<dbReference type="PANTHER" id="PTHR43191:SF2">
    <property type="entry name" value="RRNA METHYLTRANSFERASE 3, MITOCHONDRIAL"/>
    <property type="match status" value="1"/>
</dbReference>
<dbReference type="EMBL" id="CAEZTJ010000003">
    <property type="protein sequence ID" value="CAB4559547.1"/>
    <property type="molecule type" value="Genomic_DNA"/>
</dbReference>
<dbReference type="Gene3D" id="3.30.1330.30">
    <property type="match status" value="1"/>
</dbReference>
<dbReference type="Gene3D" id="3.40.1280.10">
    <property type="match status" value="1"/>
</dbReference>
<accession>A0A6J6D6V2</accession>
<dbReference type="AlphaFoldDB" id="A0A6J6D6V2"/>
<evidence type="ECO:0000256" key="2">
    <source>
        <dbReference type="ARBA" id="ARBA00022603"/>
    </source>
</evidence>
<proteinExistence type="inferred from homology"/>
<keyword evidence="3" id="KW-0808">Transferase</keyword>
<sequence length="249" mass="26994">MITSLTSPKIARVRRLLETQNPRERAESGQFVVEGLRAVESALGSRSIDVVEILATSQWLARFPEATEISEEVAWKIADTVSPQGIFAVLSLPKQQIDLKGAKRIALFVELQDPGNAGTVIRNAHAFDFDLVIFSKGSVDPFSGKVARASAGSIASVPIEFGIELAPLIETLRPTHQLVAFDMDGEEVGSIERTLPTVVIFGNEARGLPEEIRGDERIKKISIPMPGGTESLNVASAATIAMYEISRRD</sequence>
<dbReference type="InterPro" id="IPR013123">
    <property type="entry name" value="SpoU_subst-bd"/>
</dbReference>
<dbReference type="SMART" id="SM00967">
    <property type="entry name" value="SpoU_sub_bind"/>
    <property type="match status" value="1"/>
</dbReference>
<reference evidence="5" key="1">
    <citation type="submission" date="2020-05" db="EMBL/GenBank/DDBJ databases">
        <authorList>
            <person name="Chiriac C."/>
            <person name="Salcher M."/>
            <person name="Ghai R."/>
            <person name="Kavagutti S V."/>
        </authorList>
    </citation>
    <scope>NUCLEOTIDE SEQUENCE</scope>
</reference>
<dbReference type="SUPFAM" id="SSF55315">
    <property type="entry name" value="L30e-like"/>
    <property type="match status" value="1"/>
</dbReference>
<protein>
    <submittedName>
        <fullName evidence="5">Unannotated protein</fullName>
    </submittedName>
</protein>
<dbReference type="InterPro" id="IPR053888">
    <property type="entry name" value="MRM3-like_sub_bind"/>
</dbReference>
<dbReference type="InterPro" id="IPR051259">
    <property type="entry name" value="rRNA_Methyltransferase"/>
</dbReference>
<dbReference type="InterPro" id="IPR029028">
    <property type="entry name" value="Alpha/beta_knot_MTases"/>
</dbReference>
<dbReference type="CDD" id="cd18095">
    <property type="entry name" value="SpoU-like_rRNA-MTase"/>
    <property type="match status" value="1"/>
</dbReference>
<evidence type="ECO:0000256" key="3">
    <source>
        <dbReference type="ARBA" id="ARBA00022679"/>
    </source>
</evidence>
<gene>
    <name evidence="5" type="ORF">UFOPK1650_00068</name>
</gene>
<dbReference type="InterPro" id="IPR001537">
    <property type="entry name" value="SpoU_MeTrfase"/>
</dbReference>
<dbReference type="InterPro" id="IPR029026">
    <property type="entry name" value="tRNA_m1G_MTases_N"/>
</dbReference>
<dbReference type="SUPFAM" id="SSF75217">
    <property type="entry name" value="alpha/beta knot"/>
    <property type="match status" value="1"/>
</dbReference>